<dbReference type="PANTHER" id="PTHR43124">
    <property type="entry name" value="PURINE EFFLUX PUMP PBUE"/>
    <property type="match status" value="1"/>
</dbReference>
<accession>A0AAD0ULS0</accession>
<feature type="transmembrane region" description="Helical" evidence="7">
    <location>
        <begin position="50"/>
        <end position="70"/>
    </location>
</feature>
<dbReference type="RefSeq" id="WP_100756219.1">
    <property type="nucleotide sequence ID" value="NZ_CP033614.1"/>
</dbReference>
<evidence type="ECO:0000313" key="9">
    <source>
        <dbReference type="EMBL" id="AYV54064.1"/>
    </source>
</evidence>
<dbReference type="InterPro" id="IPR011701">
    <property type="entry name" value="MFS"/>
</dbReference>
<evidence type="ECO:0000256" key="4">
    <source>
        <dbReference type="ARBA" id="ARBA00022989"/>
    </source>
</evidence>
<evidence type="ECO:0000313" key="12">
    <source>
        <dbReference type="Proteomes" id="UP000276407"/>
    </source>
</evidence>
<feature type="transmembrane region" description="Helical" evidence="7">
    <location>
        <begin position="341"/>
        <end position="365"/>
    </location>
</feature>
<dbReference type="Proteomes" id="UP000231919">
    <property type="component" value="Unassembled WGS sequence"/>
</dbReference>
<evidence type="ECO:0000313" key="11">
    <source>
        <dbReference type="Proteomes" id="UP000231919"/>
    </source>
</evidence>
<keyword evidence="4 7" id="KW-1133">Transmembrane helix</keyword>
<dbReference type="GO" id="GO:0022857">
    <property type="term" value="F:transmembrane transporter activity"/>
    <property type="evidence" value="ECO:0007669"/>
    <property type="project" value="InterPro"/>
</dbReference>
<protein>
    <submittedName>
        <fullName evidence="9">MFS transporter</fullName>
    </submittedName>
</protein>
<evidence type="ECO:0000256" key="6">
    <source>
        <dbReference type="SAM" id="MobiDB-lite"/>
    </source>
</evidence>
<feature type="transmembrane region" description="Helical" evidence="7">
    <location>
        <begin position="377"/>
        <end position="394"/>
    </location>
</feature>
<feature type="transmembrane region" description="Helical" evidence="7">
    <location>
        <begin position="253"/>
        <end position="272"/>
    </location>
</feature>
<dbReference type="Gene3D" id="1.20.1250.20">
    <property type="entry name" value="MFS general substrate transporter like domains"/>
    <property type="match status" value="1"/>
</dbReference>
<feature type="domain" description="Major facilitator superfamily (MFS) profile" evidence="8">
    <location>
        <begin position="12"/>
        <end position="397"/>
    </location>
</feature>
<feature type="transmembrane region" description="Helical" evidence="7">
    <location>
        <begin position="12"/>
        <end position="30"/>
    </location>
</feature>
<feature type="transmembrane region" description="Helical" evidence="7">
    <location>
        <begin position="103"/>
        <end position="124"/>
    </location>
</feature>
<dbReference type="InterPro" id="IPR050189">
    <property type="entry name" value="MFS_Efflux_Transporters"/>
</dbReference>
<evidence type="ECO:0000256" key="2">
    <source>
        <dbReference type="ARBA" id="ARBA00022475"/>
    </source>
</evidence>
<evidence type="ECO:0000256" key="7">
    <source>
        <dbReference type="SAM" id="Phobius"/>
    </source>
</evidence>
<evidence type="ECO:0000313" key="10">
    <source>
        <dbReference type="EMBL" id="PJZ28485.1"/>
    </source>
</evidence>
<keyword evidence="2" id="KW-1003">Cell membrane</keyword>
<dbReference type="Proteomes" id="UP000276407">
    <property type="component" value="Chromosome 1"/>
</dbReference>
<keyword evidence="5 7" id="KW-0472">Membrane</keyword>
<feature type="transmembrane region" description="Helical" evidence="7">
    <location>
        <begin position="77"/>
        <end position="97"/>
    </location>
</feature>
<dbReference type="InterPro" id="IPR036259">
    <property type="entry name" value="MFS_trans_sf"/>
</dbReference>
<feature type="transmembrane region" description="Helical" evidence="7">
    <location>
        <begin position="168"/>
        <end position="186"/>
    </location>
</feature>
<evidence type="ECO:0000256" key="3">
    <source>
        <dbReference type="ARBA" id="ARBA00022692"/>
    </source>
</evidence>
<dbReference type="InterPro" id="IPR020846">
    <property type="entry name" value="MFS_dom"/>
</dbReference>
<organism evidence="9 12">
    <name type="scientific">Leptospira kmetyi</name>
    <dbReference type="NCBI Taxonomy" id="408139"/>
    <lineage>
        <taxon>Bacteria</taxon>
        <taxon>Pseudomonadati</taxon>
        <taxon>Spirochaetota</taxon>
        <taxon>Spirochaetia</taxon>
        <taxon>Leptospirales</taxon>
        <taxon>Leptospiraceae</taxon>
        <taxon>Leptospira</taxon>
    </lineage>
</organism>
<evidence type="ECO:0000259" key="8">
    <source>
        <dbReference type="PROSITE" id="PS50850"/>
    </source>
</evidence>
<name>A0AAD0ULS0_9LEPT</name>
<keyword evidence="11" id="KW-1185">Reference proteome</keyword>
<dbReference type="Pfam" id="PF07690">
    <property type="entry name" value="MFS_1"/>
    <property type="match status" value="1"/>
</dbReference>
<dbReference type="PROSITE" id="PS50850">
    <property type="entry name" value="MFS"/>
    <property type="match status" value="1"/>
</dbReference>
<dbReference type="KEGG" id="lkm:EFP84_00095"/>
<sequence>MKPTFTNYQKFIIGLLAFIQFTVVLDFMILSPLGVQVMENLNITPLDFGLVVSAYAFSAGASGILAAGFADKFDRKNILLFFYGGFVLGTAFCGLATTYEYLLAARIVTGLFGGVIASVSFAIIADLFPMEVRGRVMGFVMTAFAASQVFGLPVSVFVSNIWGWQAPFWLITGVSALVGIAAFVRVKPITAHLKTPGTQRNAVKHLFKTATNGNYLPGFMATMILATGGFMLMPFGSAFTVHNLGLTLDDLPLIYMVTGLVSIGAGPVIGRLADSIGKYNVFAAASVVAIAIILYYTRMERSPLWFVILINCSLFIPITGRMISANALTSAIPDLPDRGAYMAISSSLQQISGGIAAYCAGLIVVQTNTGRLSGYENLGYVVAIAILATIAMMYKVNAQVSNKNSSPAKPQVDAAPTPQEVVVEN</sequence>
<evidence type="ECO:0000256" key="1">
    <source>
        <dbReference type="ARBA" id="ARBA00004651"/>
    </source>
</evidence>
<feature type="transmembrane region" description="Helical" evidence="7">
    <location>
        <begin position="136"/>
        <end position="162"/>
    </location>
</feature>
<feature type="transmembrane region" description="Helical" evidence="7">
    <location>
        <begin position="214"/>
        <end position="233"/>
    </location>
</feature>
<dbReference type="SUPFAM" id="SSF103473">
    <property type="entry name" value="MFS general substrate transporter"/>
    <property type="match status" value="1"/>
</dbReference>
<reference evidence="9 12" key="2">
    <citation type="submission" date="2018-11" db="EMBL/GenBank/DDBJ databases">
        <title>Complete genome sequence of Leptospira kmetyi isolate LS 001/16 from soil sample associated with a leptospirosis patient in Kelantan.</title>
        <authorList>
            <person name="Muhammad Yusoff F."/>
            <person name="Muhammad Yusoff S."/>
            <person name="Ahmad M.N."/>
            <person name="Yusof N.Y."/>
            <person name="Aziah I."/>
        </authorList>
    </citation>
    <scope>NUCLEOTIDE SEQUENCE [LARGE SCALE GENOMIC DNA]</scope>
    <source>
        <strain evidence="9 12">LS 001/16</strain>
    </source>
</reference>
<feature type="transmembrane region" description="Helical" evidence="7">
    <location>
        <begin position="303"/>
        <end position="320"/>
    </location>
</feature>
<reference evidence="10 11" key="1">
    <citation type="submission" date="2017-07" db="EMBL/GenBank/DDBJ databases">
        <title>Leptospira spp. isolated from tropical soils.</title>
        <authorList>
            <person name="Thibeaux R."/>
            <person name="Iraola G."/>
            <person name="Ferres I."/>
            <person name="Bierque E."/>
            <person name="Girault D."/>
            <person name="Soupe-Gilbert M.-E."/>
            <person name="Picardeau M."/>
            <person name="Goarant C."/>
        </authorList>
    </citation>
    <scope>NUCLEOTIDE SEQUENCE [LARGE SCALE GENOMIC DNA]</scope>
    <source>
        <strain evidence="10 11">JW2-C-B1</strain>
    </source>
</reference>
<gene>
    <name evidence="10" type="ORF">CH378_17680</name>
    <name evidence="9" type="ORF">EFP84_00095</name>
</gene>
<comment type="subcellular location">
    <subcellularLocation>
        <location evidence="1">Cell membrane</location>
        <topology evidence="1">Multi-pass membrane protein</topology>
    </subcellularLocation>
</comment>
<keyword evidence="3 7" id="KW-0812">Transmembrane</keyword>
<proteinExistence type="predicted"/>
<dbReference type="GO" id="GO:0005886">
    <property type="term" value="C:plasma membrane"/>
    <property type="evidence" value="ECO:0007669"/>
    <property type="project" value="UniProtKB-SubCell"/>
</dbReference>
<dbReference type="CDD" id="cd17324">
    <property type="entry name" value="MFS_NepI_like"/>
    <property type="match status" value="1"/>
</dbReference>
<dbReference type="AlphaFoldDB" id="A0AAD0ULS0"/>
<dbReference type="EMBL" id="NPDP01000038">
    <property type="protein sequence ID" value="PJZ28485.1"/>
    <property type="molecule type" value="Genomic_DNA"/>
</dbReference>
<dbReference type="EMBL" id="CP033614">
    <property type="protein sequence ID" value="AYV54064.1"/>
    <property type="molecule type" value="Genomic_DNA"/>
</dbReference>
<evidence type="ECO:0000256" key="5">
    <source>
        <dbReference type="ARBA" id="ARBA00023136"/>
    </source>
</evidence>
<feature type="region of interest" description="Disordered" evidence="6">
    <location>
        <begin position="403"/>
        <end position="425"/>
    </location>
</feature>
<dbReference type="PANTHER" id="PTHR43124:SF3">
    <property type="entry name" value="CHLORAMPHENICOL EFFLUX PUMP RV0191"/>
    <property type="match status" value="1"/>
</dbReference>